<evidence type="ECO:0000259" key="3">
    <source>
        <dbReference type="Pfam" id="PF25077"/>
    </source>
</evidence>
<reference evidence="4" key="1">
    <citation type="journal article" date="2012" name="Environ. Microbiol.">
        <title>Genomic content of uncultured Bacteroidetes from contrasting oceanic provinces in the North Atlantic Ocean.</title>
        <authorList>
            <person name="Gomez-Pereira P.R."/>
            <person name="Schuler M."/>
            <person name="Fuchs B.M."/>
            <person name="Bennke C."/>
            <person name="Teeling H."/>
            <person name="Waldmann J."/>
            <person name="Richter M."/>
            <person name="Barbe V."/>
            <person name="Bataille E."/>
            <person name="Glockner F.O."/>
            <person name="Amann R."/>
        </authorList>
    </citation>
    <scope>NUCLEOTIDE SEQUENCE</scope>
</reference>
<evidence type="ECO:0000256" key="1">
    <source>
        <dbReference type="SAM" id="SignalP"/>
    </source>
</evidence>
<keyword evidence="1" id="KW-0732">Signal</keyword>
<feature type="domain" description="PhoD-like phosphatase metallophosphatase" evidence="2">
    <location>
        <begin position="133"/>
        <end position="389"/>
    </location>
</feature>
<proteinExistence type="predicted"/>
<feature type="domain" description="DUF7800" evidence="3">
    <location>
        <begin position="28"/>
        <end position="106"/>
    </location>
</feature>
<gene>
    <name evidence="4" type="ORF">VIS_S18BPA60034</name>
</gene>
<organism evidence="4">
    <name type="scientific">uncultured Flavobacteriia bacterium</name>
    <dbReference type="NCBI Taxonomy" id="212695"/>
    <lineage>
        <taxon>Bacteria</taxon>
        <taxon>Pseudomonadati</taxon>
        <taxon>Bacteroidota</taxon>
        <taxon>Flavobacteriia</taxon>
        <taxon>environmental samples</taxon>
    </lineage>
</organism>
<name>H6RF25_9BACT</name>
<dbReference type="EMBL" id="FO117585">
    <property type="protein sequence ID" value="CCF99636.1"/>
    <property type="molecule type" value="Genomic_DNA"/>
</dbReference>
<sequence length="438" mass="49693">MNRFTRLFFGFLGLTLATSMVAQGDLSVASGPMIGHVSMRSAQLWIQTTRPEAVFVKYKAQGEQAWMTTAISNTTREQAHAAHVTLEGLEPGTMYEAQFVVGGEDMSEPLKVQTQVLWDYRMDPPPFSFVTGSCAYINEAQYDRPGRPYGGGYEIFESMAAEAPDMMLWLGDNIYLREVDFQSYSGFLHRYSHTRQTPEMAPLLKACPNYAIWDDHDFGPNDSDGSWVHADWSREAFKTFWSNPSYGLPESPRCVSTAFRFVDMEFFLLDNRTYRVNHQNKTNTPQVLGQAQIDWLIQALQKSRAPYKFVCIGGQVLNNAAVYENVSQFPSEREEILRRLAEEDIRGVVFLSGDRHTTELSEMELSNGRMVYDLTVSPLTSGPGHAREEGNSLRVDGTYVEQRNYAKLSFEGPRKDRSCTIEVKDTFGETLWTRILGK</sequence>
<dbReference type="InterPro" id="IPR038607">
    <property type="entry name" value="PhoD-like_sf"/>
</dbReference>
<dbReference type="Pfam" id="PF09423">
    <property type="entry name" value="PhoD"/>
    <property type="match status" value="1"/>
</dbReference>
<feature type="signal peptide" evidence="1">
    <location>
        <begin position="1"/>
        <end position="22"/>
    </location>
</feature>
<dbReference type="InterPro" id="IPR018946">
    <property type="entry name" value="PhoD-like_MPP"/>
</dbReference>
<evidence type="ECO:0000259" key="2">
    <source>
        <dbReference type="Pfam" id="PF09423"/>
    </source>
</evidence>
<dbReference type="PANTHER" id="PTHR33987">
    <property type="entry name" value="CALCINEURIN-LIKE METALLO-PHOSPHOESTERASE SUPERFAMILY PROTEIN"/>
    <property type="match status" value="1"/>
</dbReference>
<dbReference type="AlphaFoldDB" id="H6RF25"/>
<dbReference type="Pfam" id="PF25077">
    <property type="entry name" value="DUF7800"/>
    <property type="match status" value="1"/>
</dbReference>
<dbReference type="CDD" id="cd07389">
    <property type="entry name" value="MPP_PhoD"/>
    <property type="match status" value="1"/>
</dbReference>
<dbReference type="PANTHER" id="PTHR33987:SF1">
    <property type="entry name" value="CALCINEURIN-LIKE METALLO-PHOSPHOESTERASE SUPERFAMILY PROTEIN"/>
    <property type="match status" value="1"/>
</dbReference>
<accession>H6RF25</accession>
<feature type="chain" id="PRO_5003606212" evidence="1">
    <location>
        <begin position="23"/>
        <end position="438"/>
    </location>
</feature>
<reference evidence="4" key="2">
    <citation type="submission" date="2012-02" db="EMBL/GenBank/DDBJ databases">
        <authorList>
            <person name="Genoscope - CEA"/>
        </authorList>
    </citation>
    <scope>NUCLEOTIDE SEQUENCE</scope>
</reference>
<dbReference type="InterPro" id="IPR056702">
    <property type="entry name" value="DUF7800"/>
</dbReference>
<dbReference type="InterPro" id="IPR029052">
    <property type="entry name" value="Metallo-depent_PP-like"/>
</dbReference>
<protein>
    <submittedName>
        <fullName evidence="4">PhoD-like phosphatase</fullName>
    </submittedName>
</protein>
<evidence type="ECO:0000313" key="4">
    <source>
        <dbReference type="EMBL" id="CCF99636.1"/>
    </source>
</evidence>
<dbReference type="SUPFAM" id="SSF56300">
    <property type="entry name" value="Metallo-dependent phosphatases"/>
    <property type="match status" value="1"/>
</dbReference>
<dbReference type="Gene3D" id="3.60.21.70">
    <property type="entry name" value="PhoD-like phosphatase"/>
    <property type="match status" value="1"/>
</dbReference>